<dbReference type="KEGG" id="smam:Mal15_60310"/>
<protein>
    <submittedName>
        <fullName evidence="1">Glycosyl hydrolases family 43</fullName>
    </submittedName>
</protein>
<proteinExistence type="predicted"/>
<reference evidence="1 2" key="1">
    <citation type="submission" date="2019-02" db="EMBL/GenBank/DDBJ databases">
        <title>Planctomycetal bacteria perform biofilm scaping via a novel small molecule.</title>
        <authorList>
            <person name="Jeske O."/>
            <person name="Boedeker C."/>
            <person name="Wiegand S."/>
            <person name="Breitling P."/>
            <person name="Kallscheuer N."/>
            <person name="Jogler M."/>
            <person name="Rohde M."/>
            <person name="Petersen J."/>
            <person name="Medema M.H."/>
            <person name="Surup F."/>
            <person name="Jogler C."/>
        </authorList>
    </citation>
    <scope>NUCLEOTIDE SEQUENCE [LARGE SCALE GENOMIC DNA]</scope>
    <source>
        <strain evidence="1 2">Mal15</strain>
    </source>
</reference>
<name>A0A5B9MNN0_9BACT</name>
<dbReference type="SUPFAM" id="SSF75005">
    <property type="entry name" value="Arabinanase/levansucrase/invertase"/>
    <property type="match status" value="2"/>
</dbReference>
<keyword evidence="1" id="KW-0378">Hydrolase</keyword>
<dbReference type="Proteomes" id="UP000321353">
    <property type="component" value="Chromosome"/>
</dbReference>
<dbReference type="Gene3D" id="2.115.10.20">
    <property type="entry name" value="Glycosyl hydrolase domain, family 43"/>
    <property type="match status" value="1"/>
</dbReference>
<dbReference type="EMBL" id="CP036264">
    <property type="protein sequence ID" value="QEG01950.1"/>
    <property type="molecule type" value="Genomic_DNA"/>
</dbReference>
<dbReference type="AlphaFoldDB" id="A0A5B9MNN0"/>
<keyword evidence="2" id="KW-1185">Reference proteome</keyword>
<evidence type="ECO:0000313" key="2">
    <source>
        <dbReference type="Proteomes" id="UP000321353"/>
    </source>
</evidence>
<sequence>MDSVPSEPHGTAAVRTVQHLRVDEFSSHHSVPVKCGNQPACGRLTFAPLNLEYTMTSERFRIFDVSSWARIQLGLVRLGLAWVFVSAAHPTPLFAQRPLEPSTSAKADPAGQLTPHLIGPWVKLVGQPPLEKWASPKAEPVDFTVFQADDGRWQLISCIRHTTHPGGTRLLYRWSSPELTQEGWKPEGIFLSSKPEWDHADGTVQAPFHVRDADRHYLFYNSRGGHLMTSIDGIDFEPVGNQAVFPMGRDVCILDDRQRSGQWIAYYTSPEPGINPATRDHTIRARTAKNLEGPWSDTAIEIPPITPPAEGYTFVYAESPLVVKRGGVYFRFEQLEVFRSDDPLKWGGPPVARLAPRDPLKRLAPEIVTHDGQDYLVAYQWRGRDPRGIYLARLVWKP</sequence>
<dbReference type="InterPro" id="IPR023296">
    <property type="entry name" value="Glyco_hydro_beta-prop_sf"/>
</dbReference>
<dbReference type="GO" id="GO:0016787">
    <property type="term" value="F:hydrolase activity"/>
    <property type="evidence" value="ECO:0007669"/>
    <property type="project" value="UniProtKB-KW"/>
</dbReference>
<organism evidence="1 2">
    <name type="scientific">Stieleria maiorica</name>
    <dbReference type="NCBI Taxonomy" id="2795974"/>
    <lineage>
        <taxon>Bacteria</taxon>
        <taxon>Pseudomonadati</taxon>
        <taxon>Planctomycetota</taxon>
        <taxon>Planctomycetia</taxon>
        <taxon>Pirellulales</taxon>
        <taxon>Pirellulaceae</taxon>
        <taxon>Stieleria</taxon>
    </lineage>
</organism>
<evidence type="ECO:0000313" key="1">
    <source>
        <dbReference type="EMBL" id="QEG01950.1"/>
    </source>
</evidence>
<accession>A0A5B9MNN0</accession>
<gene>
    <name evidence="1" type="ORF">Mal15_60310</name>
</gene>